<reference evidence="1 2" key="1">
    <citation type="submission" date="2018-06" db="EMBL/GenBank/DDBJ databases">
        <title>Comparative genomics of Brasilonema spp. strains.</title>
        <authorList>
            <person name="Alvarenga D.O."/>
            <person name="Fiore M.F."/>
            <person name="Varani A.M."/>
        </authorList>
    </citation>
    <scope>NUCLEOTIDE SEQUENCE [LARGE SCALE GENOMIC DNA]</scope>
    <source>
        <strain evidence="1 2">SPC951</strain>
    </source>
</reference>
<protein>
    <submittedName>
        <fullName evidence="1">Uncharacterized protein</fullName>
    </submittedName>
</protein>
<proteinExistence type="predicted"/>
<gene>
    <name evidence="1" type="ORF">DP116_24895</name>
</gene>
<name>A0ABX1PDD2_9CYAN</name>
<dbReference type="RefSeq" id="WP_169157702.1">
    <property type="nucleotide sequence ID" value="NZ_CAWPJE010000270.1"/>
</dbReference>
<evidence type="ECO:0000313" key="2">
    <source>
        <dbReference type="Proteomes" id="UP000718564"/>
    </source>
</evidence>
<evidence type="ECO:0000313" key="1">
    <source>
        <dbReference type="EMBL" id="NMG22509.1"/>
    </source>
</evidence>
<accession>A0ABX1PDD2</accession>
<dbReference type="EMBL" id="QMEB01000269">
    <property type="protein sequence ID" value="NMG22509.1"/>
    <property type="molecule type" value="Genomic_DNA"/>
</dbReference>
<sequence>MSANLTSLTSQLRATLGKMEVALGAIAYGRASLNADAIVWTGDDGKVQWCNAAFDKLVSQPHILVLNMKLSDLLPLKQAGEAVAPESYPNMRVLVQQYEATEYEFQQGDYSLNKLNLPRIYLNISSQTKASSSKS</sequence>
<dbReference type="Proteomes" id="UP000718564">
    <property type="component" value="Unassembled WGS sequence"/>
</dbReference>
<keyword evidence="2" id="KW-1185">Reference proteome</keyword>
<comment type="caution">
    <text evidence="1">The sequence shown here is derived from an EMBL/GenBank/DDBJ whole genome shotgun (WGS) entry which is preliminary data.</text>
</comment>
<organism evidence="1 2">
    <name type="scientific">Brasilonema bromeliae SPC951</name>
    <dbReference type="NCBI Taxonomy" id="385972"/>
    <lineage>
        <taxon>Bacteria</taxon>
        <taxon>Bacillati</taxon>
        <taxon>Cyanobacteriota</taxon>
        <taxon>Cyanophyceae</taxon>
        <taxon>Nostocales</taxon>
        <taxon>Scytonemataceae</taxon>
        <taxon>Brasilonema</taxon>
        <taxon>Bromeliae group (in: Brasilonema)</taxon>
    </lineage>
</organism>